<reference evidence="2 3" key="1">
    <citation type="journal article" date="2012" name="Science">
        <title>The Paleozoic origin of enzymatic lignin decomposition reconstructed from 31 fungal genomes.</title>
        <authorList>
            <person name="Floudas D."/>
            <person name="Binder M."/>
            <person name="Riley R."/>
            <person name="Barry K."/>
            <person name="Blanchette R.A."/>
            <person name="Henrissat B."/>
            <person name="Martinez A.T."/>
            <person name="Otillar R."/>
            <person name="Spatafora J.W."/>
            <person name="Yadav J.S."/>
            <person name="Aerts A."/>
            <person name="Benoit I."/>
            <person name="Boyd A."/>
            <person name="Carlson A."/>
            <person name="Copeland A."/>
            <person name="Coutinho P.M."/>
            <person name="de Vries R.P."/>
            <person name="Ferreira P."/>
            <person name="Findley K."/>
            <person name="Foster B."/>
            <person name="Gaskell J."/>
            <person name="Glotzer D."/>
            <person name="Gorecki P."/>
            <person name="Heitman J."/>
            <person name="Hesse C."/>
            <person name="Hori C."/>
            <person name="Igarashi K."/>
            <person name="Jurgens J.A."/>
            <person name="Kallen N."/>
            <person name="Kersten P."/>
            <person name="Kohler A."/>
            <person name="Kuees U."/>
            <person name="Kumar T.K.A."/>
            <person name="Kuo A."/>
            <person name="LaButti K."/>
            <person name="Larrondo L.F."/>
            <person name="Lindquist E."/>
            <person name="Ling A."/>
            <person name="Lombard V."/>
            <person name="Lucas S."/>
            <person name="Lundell T."/>
            <person name="Martin R."/>
            <person name="McLaughlin D.J."/>
            <person name="Morgenstern I."/>
            <person name="Morin E."/>
            <person name="Murat C."/>
            <person name="Nagy L.G."/>
            <person name="Nolan M."/>
            <person name="Ohm R.A."/>
            <person name="Patyshakuliyeva A."/>
            <person name="Rokas A."/>
            <person name="Ruiz-Duenas F.J."/>
            <person name="Sabat G."/>
            <person name="Salamov A."/>
            <person name="Samejima M."/>
            <person name="Schmutz J."/>
            <person name="Slot J.C."/>
            <person name="St John F."/>
            <person name="Stenlid J."/>
            <person name="Sun H."/>
            <person name="Sun S."/>
            <person name="Syed K."/>
            <person name="Tsang A."/>
            <person name="Wiebenga A."/>
            <person name="Young D."/>
            <person name="Pisabarro A."/>
            <person name="Eastwood D.C."/>
            <person name="Martin F."/>
            <person name="Cullen D."/>
            <person name="Grigoriev I.V."/>
            <person name="Hibbett D.S."/>
        </authorList>
    </citation>
    <scope>NUCLEOTIDE SEQUENCE [LARGE SCALE GENOMIC DNA]</scope>
    <source>
        <strain evidence="2 3">ATCC 11539</strain>
    </source>
</reference>
<proteinExistence type="predicted"/>
<dbReference type="KEGG" id="gtr:GLOTRDRAFT_141524"/>
<dbReference type="GeneID" id="19304799"/>
<accession>S7PRF6</accession>
<keyword evidence="3" id="KW-1185">Reference proteome</keyword>
<evidence type="ECO:0000313" key="2">
    <source>
        <dbReference type="EMBL" id="EPQ50441.1"/>
    </source>
</evidence>
<evidence type="ECO:0008006" key="4">
    <source>
        <dbReference type="Google" id="ProtNLM"/>
    </source>
</evidence>
<dbReference type="HOGENOM" id="CLU_676241_0_0_1"/>
<dbReference type="STRING" id="670483.S7PRF6"/>
<dbReference type="AlphaFoldDB" id="S7PRF6"/>
<dbReference type="OrthoDB" id="10501004at2759"/>
<dbReference type="Proteomes" id="UP000030669">
    <property type="component" value="Unassembled WGS sequence"/>
</dbReference>
<organism evidence="2 3">
    <name type="scientific">Gloeophyllum trabeum (strain ATCC 11539 / FP-39264 / Madison 617)</name>
    <name type="common">Brown rot fungus</name>
    <dbReference type="NCBI Taxonomy" id="670483"/>
    <lineage>
        <taxon>Eukaryota</taxon>
        <taxon>Fungi</taxon>
        <taxon>Dikarya</taxon>
        <taxon>Basidiomycota</taxon>
        <taxon>Agaricomycotina</taxon>
        <taxon>Agaricomycetes</taxon>
        <taxon>Gloeophyllales</taxon>
        <taxon>Gloeophyllaceae</taxon>
        <taxon>Gloeophyllum</taxon>
    </lineage>
</organism>
<gene>
    <name evidence="2" type="ORF">GLOTRDRAFT_141524</name>
</gene>
<name>S7PRF6_GLOTA</name>
<protein>
    <recommendedName>
        <fullName evidence="4">F-box domain-containing protein</fullName>
    </recommendedName>
</protein>
<sequence>MSILDLPPEVLGHIIALAPTAYPALAAVSRSFNSASAPFSLHTVHVSGLPAIRRLIAQLEAHKARAESEGRAYVGKVAHLFLCDLPPRTARVPGVDDVLRSCACDARADAHALLQAYIALLPLVAPALRALSVLSYNPHITPYRVLLDTPFPRLRVLEVRFTAIAYCAQMDPARAPTMPALTHLHLAFGVPPTMADEPAGLVEMAAACAPGLREVRFTNVRLGRACAGAVRRMLGLRGGKRGRAESVMTLVEEAQGEEDSETQSDTDSTAAVADFGGDGTDVDDQESGPRLAAVYVQPAPPGGSVPWWTVYQREMLAELKSLARGAVFEAALACLVGDGEKRGAGTGTLVVLDPPADGAGGYEAWRTRWEAGVGFLPEFGEVIGGGEGAEKVKVDSAVSATSPWRMY</sequence>
<evidence type="ECO:0000256" key="1">
    <source>
        <dbReference type="SAM" id="MobiDB-lite"/>
    </source>
</evidence>
<dbReference type="EMBL" id="KB469316">
    <property type="protein sequence ID" value="EPQ50441.1"/>
    <property type="molecule type" value="Genomic_DNA"/>
</dbReference>
<feature type="region of interest" description="Disordered" evidence="1">
    <location>
        <begin position="253"/>
        <end position="286"/>
    </location>
</feature>
<feature type="compositionally biased region" description="Acidic residues" evidence="1">
    <location>
        <begin position="254"/>
        <end position="264"/>
    </location>
</feature>
<dbReference type="RefSeq" id="XP_007871154.1">
    <property type="nucleotide sequence ID" value="XM_007872963.1"/>
</dbReference>
<evidence type="ECO:0000313" key="3">
    <source>
        <dbReference type="Proteomes" id="UP000030669"/>
    </source>
</evidence>